<gene>
    <name evidence="1" type="ORF">PPRIM_AZ9-3.1.T0460032</name>
</gene>
<dbReference type="Proteomes" id="UP000688137">
    <property type="component" value="Unassembled WGS sequence"/>
</dbReference>
<dbReference type="AlphaFoldDB" id="A0A8S1LX85"/>
<evidence type="ECO:0000313" key="1">
    <source>
        <dbReference type="EMBL" id="CAD8070575.1"/>
    </source>
</evidence>
<organism evidence="1 2">
    <name type="scientific">Paramecium primaurelia</name>
    <dbReference type="NCBI Taxonomy" id="5886"/>
    <lineage>
        <taxon>Eukaryota</taxon>
        <taxon>Sar</taxon>
        <taxon>Alveolata</taxon>
        <taxon>Ciliophora</taxon>
        <taxon>Intramacronucleata</taxon>
        <taxon>Oligohymenophorea</taxon>
        <taxon>Peniculida</taxon>
        <taxon>Parameciidae</taxon>
        <taxon>Paramecium</taxon>
    </lineage>
</organism>
<name>A0A8S1LX85_PARPR</name>
<reference evidence="1" key="1">
    <citation type="submission" date="2021-01" db="EMBL/GenBank/DDBJ databases">
        <authorList>
            <consortium name="Genoscope - CEA"/>
            <person name="William W."/>
        </authorList>
    </citation>
    <scope>NUCLEOTIDE SEQUENCE</scope>
</reference>
<proteinExistence type="predicted"/>
<dbReference type="EMBL" id="CAJJDM010000046">
    <property type="protein sequence ID" value="CAD8070575.1"/>
    <property type="molecule type" value="Genomic_DNA"/>
</dbReference>
<sequence>MDFFFIWFIIFQKLLNLFPFTQLNRCFIYEIFILYVYQQNYRQLKKDRYLYFLYYDICYNQFFEMGCFQSRNEKLIEEQKEQAAMNEQDKNNNLDLVSCSCSESVISQNKSTKKVSIEECRNSFNKSIDLMEEVNKKLEAFSGNDSDLSDSELN</sequence>
<protein>
    <submittedName>
        <fullName evidence="1">Uncharacterized protein</fullName>
    </submittedName>
</protein>
<evidence type="ECO:0000313" key="2">
    <source>
        <dbReference type="Proteomes" id="UP000688137"/>
    </source>
</evidence>
<keyword evidence="2" id="KW-1185">Reference proteome</keyword>
<comment type="caution">
    <text evidence="1">The sequence shown here is derived from an EMBL/GenBank/DDBJ whole genome shotgun (WGS) entry which is preliminary data.</text>
</comment>
<accession>A0A8S1LX85</accession>